<keyword evidence="6" id="KW-0479">Metal-binding</keyword>
<dbReference type="AlphaFoldDB" id="A0A328PGX3"/>
<dbReference type="RefSeq" id="WP_112094315.1">
    <property type="nucleotide sequence ID" value="NZ_QLOE01000009.1"/>
</dbReference>
<feature type="transmembrane region" description="Helical" evidence="14">
    <location>
        <begin position="7"/>
        <end position="24"/>
    </location>
</feature>
<keyword evidence="17" id="KW-1185">Reference proteome</keyword>
<gene>
    <name evidence="16" type="ORF">DPC56_06730</name>
</gene>
<keyword evidence="10" id="KW-1278">Translocase</keyword>
<dbReference type="Gene3D" id="2.70.150.10">
    <property type="entry name" value="Calcium-transporting ATPase, cytoplasmic transduction domain A"/>
    <property type="match status" value="1"/>
</dbReference>
<dbReference type="GO" id="GO:0005524">
    <property type="term" value="F:ATP binding"/>
    <property type="evidence" value="ECO:0007669"/>
    <property type="project" value="UniProtKB-KW"/>
</dbReference>
<sequence>METFKKRLIICTLLTIAIIAIVGFRLGYWATILLSSIIFFYGGYPFFKDTFRELKDRKLGSMSLAIIAITAAYLYIILTPSAGTIPIELAIIIMIILVGRWLGKKLTEKIREPLEEPVHSIPVNAHTIENGKVKEAPTESIRPGDLILVKNGEVIPTDGIIIKGSTIVHPVIKNSIEKTPGETVTATAINIKKPILIEALTTSRGSFIPQLIKILKKEDKTSIRESVDKIASALIIIVIAVAILTFLYWKNMTPALEHAITVLLAASPHAIRLAAPTALLAATIISAKNGIIIKNKKSYETARQLDAIVFNKTGTLTMGQFKVTDIISLDDEIDEGDIINYAAAIESKSQHPIAKGIREVANEPIPAKKSKPIPGKGIKGYVGDTKIQITSYQHIKDLGFQIENPKILEMIDQGKTLAFIIINDELKGCIGLSDKIKKGAKKTIKTLKDKGIKCIMLTGDHKKVAEPIAKELGLDEYHAELTKEEKAKKIEKMQEDGLKVGMIGQSDDTPALKQADLGITMGTGHKLDIEGADIIIPWGTPSDILSILEIATVAHNKIKENLTWAAIYNIIAIPLTTGILYKQINPPLGAALMVLSIIIPILNSKTIIRGEKA</sequence>
<dbReference type="InterPro" id="IPR036412">
    <property type="entry name" value="HAD-like_sf"/>
</dbReference>
<feature type="transmembrane region" description="Helical" evidence="14">
    <location>
        <begin position="587"/>
        <end position="608"/>
    </location>
</feature>
<evidence type="ECO:0000256" key="1">
    <source>
        <dbReference type="ARBA" id="ARBA00004651"/>
    </source>
</evidence>
<evidence type="ECO:0000256" key="10">
    <source>
        <dbReference type="ARBA" id="ARBA00022967"/>
    </source>
</evidence>
<feature type="domain" description="P-type ATPase A" evidence="15">
    <location>
        <begin position="121"/>
        <end position="215"/>
    </location>
</feature>
<dbReference type="Gene3D" id="3.40.50.1000">
    <property type="entry name" value="HAD superfamily/HAD-like"/>
    <property type="match status" value="1"/>
</dbReference>
<dbReference type="SUPFAM" id="SSF81665">
    <property type="entry name" value="Calcium ATPase, transmembrane domain M"/>
    <property type="match status" value="1"/>
</dbReference>
<dbReference type="NCBIfam" id="TIGR01494">
    <property type="entry name" value="ATPase_P-type"/>
    <property type="match status" value="1"/>
</dbReference>
<dbReference type="EMBL" id="QLOE01000009">
    <property type="protein sequence ID" value="RAO78664.1"/>
    <property type="molecule type" value="Genomic_DNA"/>
</dbReference>
<evidence type="ECO:0000256" key="5">
    <source>
        <dbReference type="ARBA" id="ARBA00022692"/>
    </source>
</evidence>
<dbReference type="OrthoDB" id="8588at2157"/>
<evidence type="ECO:0000259" key="15">
    <source>
        <dbReference type="Pfam" id="PF00122"/>
    </source>
</evidence>
<dbReference type="Gene3D" id="3.40.1110.10">
    <property type="entry name" value="Calcium-transporting ATPase, cytoplasmic domain N"/>
    <property type="match status" value="1"/>
</dbReference>
<dbReference type="NCBIfam" id="TIGR01525">
    <property type="entry name" value="ATPase-IB_hvy"/>
    <property type="match status" value="1"/>
</dbReference>
<evidence type="ECO:0000256" key="2">
    <source>
        <dbReference type="ARBA" id="ARBA00022448"/>
    </source>
</evidence>
<dbReference type="PRINTS" id="PR00943">
    <property type="entry name" value="CUATPASE"/>
</dbReference>
<evidence type="ECO:0000256" key="14">
    <source>
        <dbReference type="SAM" id="Phobius"/>
    </source>
</evidence>
<dbReference type="Proteomes" id="UP000249782">
    <property type="component" value="Unassembled WGS sequence"/>
</dbReference>
<dbReference type="InterPro" id="IPR023298">
    <property type="entry name" value="ATPase_P-typ_TM_dom_sf"/>
</dbReference>
<dbReference type="SUPFAM" id="SSF56784">
    <property type="entry name" value="HAD-like"/>
    <property type="match status" value="1"/>
</dbReference>
<keyword evidence="13 14" id="KW-0472">Membrane</keyword>
<evidence type="ECO:0000313" key="16">
    <source>
        <dbReference type="EMBL" id="RAO78664.1"/>
    </source>
</evidence>
<proteinExistence type="predicted"/>
<keyword evidence="5 14" id="KW-0812">Transmembrane</keyword>
<dbReference type="GO" id="GO:0005507">
    <property type="term" value="F:copper ion binding"/>
    <property type="evidence" value="ECO:0007669"/>
    <property type="project" value="TreeGrafter"/>
</dbReference>
<keyword evidence="3" id="KW-1003">Cell membrane</keyword>
<evidence type="ECO:0000256" key="7">
    <source>
        <dbReference type="ARBA" id="ARBA00022741"/>
    </source>
</evidence>
<evidence type="ECO:0000256" key="13">
    <source>
        <dbReference type="ARBA" id="ARBA00023136"/>
    </source>
</evidence>
<dbReference type="SUPFAM" id="SSF81660">
    <property type="entry name" value="Metal cation-transporting ATPase, ATP-binding domain N"/>
    <property type="match status" value="1"/>
</dbReference>
<dbReference type="Pfam" id="PF00122">
    <property type="entry name" value="E1-E2_ATPase"/>
    <property type="match status" value="1"/>
</dbReference>
<comment type="caution">
    <text evidence="16">The sequence shown here is derived from an EMBL/GenBank/DDBJ whole genome shotgun (WGS) entry which is preliminary data.</text>
</comment>
<evidence type="ECO:0000256" key="11">
    <source>
        <dbReference type="ARBA" id="ARBA00022989"/>
    </source>
</evidence>
<dbReference type="GO" id="GO:0016887">
    <property type="term" value="F:ATP hydrolysis activity"/>
    <property type="evidence" value="ECO:0007669"/>
    <property type="project" value="InterPro"/>
</dbReference>
<evidence type="ECO:0000256" key="3">
    <source>
        <dbReference type="ARBA" id="ARBA00022475"/>
    </source>
</evidence>
<dbReference type="GO" id="GO:0043682">
    <property type="term" value="F:P-type divalent copper transporter activity"/>
    <property type="evidence" value="ECO:0007669"/>
    <property type="project" value="TreeGrafter"/>
</dbReference>
<dbReference type="InterPro" id="IPR027256">
    <property type="entry name" value="P-typ_ATPase_IB"/>
</dbReference>
<evidence type="ECO:0000256" key="9">
    <source>
        <dbReference type="ARBA" id="ARBA00022842"/>
    </source>
</evidence>
<dbReference type="InterPro" id="IPR001757">
    <property type="entry name" value="P_typ_ATPase"/>
</dbReference>
<feature type="transmembrane region" description="Helical" evidence="14">
    <location>
        <begin position="269"/>
        <end position="287"/>
    </location>
</feature>
<keyword evidence="2" id="KW-0813">Transport</keyword>
<evidence type="ECO:0000313" key="17">
    <source>
        <dbReference type="Proteomes" id="UP000249782"/>
    </source>
</evidence>
<feature type="transmembrane region" description="Helical" evidence="14">
    <location>
        <begin position="84"/>
        <end position="103"/>
    </location>
</feature>
<name>A0A328PGX3_9EURY</name>
<feature type="transmembrane region" description="Helical" evidence="14">
    <location>
        <begin position="59"/>
        <end position="78"/>
    </location>
</feature>
<protein>
    <recommendedName>
        <fullName evidence="15">P-type ATPase A domain-containing protein</fullName>
    </recommendedName>
</protein>
<keyword evidence="4" id="KW-0597">Phosphoprotein</keyword>
<accession>A0A328PGX3</accession>
<evidence type="ECO:0000256" key="6">
    <source>
        <dbReference type="ARBA" id="ARBA00022723"/>
    </source>
</evidence>
<reference evidence="16 17" key="1">
    <citation type="submission" date="2018-06" db="EMBL/GenBank/DDBJ databases">
        <title>Draft genome sequence of hyperthermophilic methanogen Methanothermobacter tenebrarum sp. MCM-B 1447.</title>
        <authorList>
            <person name="Pore S.D."/>
            <person name="Dagar S."/>
            <person name="Dhakephalkar P.K."/>
        </authorList>
    </citation>
    <scope>NUCLEOTIDE SEQUENCE [LARGE SCALE GENOMIC DNA]</scope>
    <source>
        <strain evidence="16 17">MCM B 1447</strain>
    </source>
</reference>
<dbReference type="InterPro" id="IPR023299">
    <property type="entry name" value="ATPase_P-typ_cyto_dom_N"/>
</dbReference>
<comment type="subcellular location">
    <subcellularLocation>
        <location evidence="1">Cell membrane</location>
        <topology evidence="1">Multi-pass membrane protein</topology>
    </subcellularLocation>
</comment>
<dbReference type="PANTHER" id="PTHR43520:SF5">
    <property type="entry name" value="CATION-TRANSPORTING P-TYPE ATPASE-RELATED"/>
    <property type="match status" value="1"/>
</dbReference>
<evidence type="ECO:0000256" key="4">
    <source>
        <dbReference type="ARBA" id="ARBA00022553"/>
    </source>
</evidence>
<dbReference type="InterPro" id="IPR059000">
    <property type="entry name" value="ATPase_P-type_domA"/>
</dbReference>
<feature type="transmembrane region" description="Helical" evidence="14">
    <location>
        <begin position="230"/>
        <end position="249"/>
    </location>
</feature>
<dbReference type="InterPro" id="IPR008250">
    <property type="entry name" value="ATPase_P-typ_transduc_dom_A_sf"/>
</dbReference>
<feature type="transmembrane region" description="Helical" evidence="14">
    <location>
        <begin position="30"/>
        <end position="47"/>
    </location>
</feature>
<keyword evidence="7" id="KW-0547">Nucleotide-binding</keyword>
<keyword evidence="8" id="KW-0067">ATP-binding</keyword>
<evidence type="ECO:0000256" key="8">
    <source>
        <dbReference type="ARBA" id="ARBA00022840"/>
    </source>
</evidence>
<dbReference type="PANTHER" id="PTHR43520">
    <property type="entry name" value="ATP7, ISOFORM B"/>
    <property type="match status" value="1"/>
</dbReference>
<dbReference type="GO" id="GO:0055070">
    <property type="term" value="P:copper ion homeostasis"/>
    <property type="evidence" value="ECO:0007669"/>
    <property type="project" value="TreeGrafter"/>
</dbReference>
<dbReference type="PRINTS" id="PR00119">
    <property type="entry name" value="CATATPASE"/>
</dbReference>
<keyword evidence="9" id="KW-0460">Magnesium</keyword>
<evidence type="ECO:0000256" key="12">
    <source>
        <dbReference type="ARBA" id="ARBA00023065"/>
    </source>
</evidence>
<feature type="transmembrane region" description="Helical" evidence="14">
    <location>
        <begin position="562"/>
        <end position="581"/>
    </location>
</feature>
<dbReference type="SUPFAM" id="SSF81653">
    <property type="entry name" value="Calcium ATPase, transduction domain A"/>
    <property type="match status" value="1"/>
</dbReference>
<dbReference type="GO" id="GO:0005886">
    <property type="term" value="C:plasma membrane"/>
    <property type="evidence" value="ECO:0007669"/>
    <property type="project" value="UniProtKB-SubCell"/>
</dbReference>
<organism evidence="16 17">
    <name type="scientific">Methanothermobacter tenebrarum</name>
    <dbReference type="NCBI Taxonomy" id="680118"/>
    <lineage>
        <taxon>Archaea</taxon>
        <taxon>Methanobacteriati</taxon>
        <taxon>Methanobacteriota</taxon>
        <taxon>Methanomada group</taxon>
        <taxon>Methanobacteria</taxon>
        <taxon>Methanobacteriales</taxon>
        <taxon>Methanobacteriaceae</taxon>
        <taxon>Methanothermobacter</taxon>
    </lineage>
</organism>
<keyword evidence="12" id="KW-0406">Ion transport</keyword>
<keyword evidence="11 14" id="KW-1133">Transmembrane helix</keyword>
<dbReference type="InterPro" id="IPR023214">
    <property type="entry name" value="HAD_sf"/>
</dbReference>
<dbReference type="Pfam" id="PF00702">
    <property type="entry name" value="Hydrolase"/>
    <property type="match status" value="1"/>
</dbReference>